<comment type="similarity">
    <text evidence="2">Belongs to the UPF0702 family.</text>
</comment>
<evidence type="ECO:0000256" key="7">
    <source>
        <dbReference type="SAM" id="Phobius"/>
    </source>
</evidence>
<comment type="subcellular location">
    <subcellularLocation>
        <location evidence="1">Cell membrane</location>
        <topology evidence="1">Multi-pass membrane protein</topology>
    </subcellularLocation>
</comment>
<accession>A0A412AW70</accession>
<sequence length="238" mass="26365">MTISLIRTLLLYVMIIAAVRIMGKRQISELQTSELVVTLLISDIAAIPMQNTGQPLSSGIIPILVLVSCEIAASFFMVKNSRFRKLVAGKPQVVINNGIVDQAQMKRLRMSTEDLSEQLRQMNVFSIQDVAYAIVETNGKLSVMKKPAKDQVSASMLGIPVPDHGIDAVVISDGELSKFSLELCHLTEEWVMGVLNGQNLRLEDVFIMTANPKKNYYLIRKDEVQKKHSSHGAQKGGR</sequence>
<proteinExistence type="inferred from homology"/>
<keyword evidence="4 7" id="KW-0812">Transmembrane</keyword>
<evidence type="ECO:0000256" key="5">
    <source>
        <dbReference type="ARBA" id="ARBA00022989"/>
    </source>
</evidence>
<evidence type="ECO:0000313" key="10">
    <source>
        <dbReference type="Proteomes" id="UP000284751"/>
    </source>
</evidence>
<feature type="transmembrane region" description="Helical" evidence="7">
    <location>
        <begin position="59"/>
        <end position="78"/>
    </location>
</feature>
<dbReference type="Pfam" id="PF04239">
    <property type="entry name" value="DUF421"/>
    <property type="match status" value="1"/>
</dbReference>
<evidence type="ECO:0000256" key="1">
    <source>
        <dbReference type="ARBA" id="ARBA00004651"/>
    </source>
</evidence>
<dbReference type="AlphaFoldDB" id="A0A412AW70"/>
<dbReference type="EMBL" id="QRTC01000038">
    <property type="protein sequence ID" value="RGQ38606.1"/>
    <property type="molecule type" value="Genomic_DNA"/>
</dbReference>
<dbReference type="InterPro" id="IPR023090">
    <property type="entry name" value="UPF0702_alpha/beta_dom_sf"/>
</dbReference>
<dbReference type="PANTHER" id="PTHR34582">
    <property type="entry name" value="UPF0702 TRANSMEMBRANE PROTEIN YCAP"/>
    <property type="match status" value="1"/>
</dbReference>
<gene>
    <name evidence="9" type="ORF">DWY99_09650</name>
</gene>
<dbReference type="GO" id="GO:0005886">
    <property type="term" value="C:plasma membrane"/>
    <property type="evidence" value="ECO:0007669"/>
    <property type="project" value="UniProtKB-SubCell"/>
</dbReference>
<reference evidence="9 10" key="1">
    <citation type="submission" date="2018-08" db="EMBL/GenBank/DDBJ databases">
        <title>A genome reference for cultivated species of the human gut microbiota.</title>
        <authorList>
            <person name="Zou Y."/>
            <person name="Xue W."/>
            <person name="Luo G."/>
        </authorList>
    </citation>
    <scope>NUCLEOTIDE SEQUENCE [LARGE SCALE GENOMIC DNA]</scope>
    <source>
        <strain evidence="9 10">AF28-26</strain>
    </source>
</reference>
<evidence type="ECO:0000259" key="8">
    <source>
        <dbReference type="Pfam" id="PF04239"/>
    </source>
</evidence>
<evidence type="ECO:0000313" key="9">
    <source>
        <dbReference type="EMBL" id="RGQ38606.1"/>
    </source>
</evidence>
<dbReference type="InterPro" id="IPR007353">
    <property type="entry name" value="DUF421"/>
</dbReference>
<dbReference type="PANTHER" id="PTHR34582:SF6">
    <property type="entry name" value="UPF0702 TRANSMEMBRANE PROTEIN YCAP"/>
    <property type="match status" value="1"/>
</dbReference>
<dbReference type="Proteomes" id="UP000284751">
    <property type="component" value="Unassembled WGS sequence"/>
</dbReference>
<keyword evidence="3" id="KW-1003">Cell membrane</keyword>
<evidence type="ECO:0000256" key="6">
    <source>
        <dbReference type="ARBA" id="ARBA00023136"/>
    </source>
</evidence>
<comment type="caution">
    <text evidence="9">The sequence shown here is derived from an EMBL/GenBank/DDBJ whole genome shotgun (WGS) entry which is preliminary data.</text>
</comment>
<keyword evidence="6 7" id="KW-0472">Membrane</keyword>
<evidence type="ECO:0000256" key="4">
    <source>
        <dbReference type="ARBA" id="ARBA00022692"/>
    </source>
</evidence>
<dbReference type="Gene3D" id="3.30.240.20">
    <property type="entry name" value="bsu07140 like domains"/>
    <property type="match status" value="2"/>
</dbReference>
<evidence type="ECO:0000256" key="2">
    <source>
        <dbReference type="ARBA" id="ARBA00006448"/>
    </source>
</evidence>
<name>A0A412AW70_9FIRM</name>
<keyword evidence="5 7" id="KW-1133">Transmembrane helix</keyword>
<feature type="domain" description="YetF C-terminal" evidence="8">
    <location>
        <begin position="79"/>
        <end position="210"/>
    </location>
</feature>
<evidence type="ECO:0000256" key="3">
    <source>
        <dbReference type="ARBA" id="ARBA00022475"/>
    </source>
</evidence>
<organism evidence="9 10">
    <name type="scientific">[Clostridium] leptum</name>
    <dbReference type="NCBI Taxonomy" id="1535"/>
    <lineage>
        <taxon>Bacteria</taxon>
        <taxon>Bacillati</taxon>
        <taxon>Bacillota</taxon>
        <taxon>Clostridia</taxon>
        <taxon>Eubacteriales</taxon>
        <taxon>Oscillospiraceae</taxon>
        <taxon>Oscillospiraceae incertae sedis</taxon>
    </lineage>
</organism>
<protein>
    <submittedName>
        <fullName evidence="9">DUF421 domain-containing protein</fullName>
    </submittedName>
</protein>
<feature type="transmembrane region" description="Helical" evidence="7">
    <location>
        <begin position="6"/>
        <end position="23"/>
    </location>
</feature>